<dbReference type="AlphaFoldDB" id="A0A318S8G2"/>
<dbReference type="EMBL" id="QJSX01000004">
    <property type="protein sequence ID" value="PYE54815.1"/>
    <property type="molecule type" value="Genomic_DNA"/>
</dbReference>
<keyword evidence="3" id="KW-1185">Reference proteome</keyword>
<organism evidence="2 3">
    <name type="scientific">Deinococcus yavapaiensis KR-236</name>
    <dbReference type="NCBI Taxonomy" id="694435"/>
    <lineage>
        <taxon>Bacteria</taxon>
        <taxon>Thermotogati</taxon>
        <taxon>Deinococcota</taxon>
        <taxon>Deinococci</taxon>
        <taxon>Deinococcales</taxon>
        <taxon>Deinococcaceae</taxon>
        <taxon>Deinococcus</taxon>
    </lineage>
</organism>
<protein>
    <submittedName>
        <fullName evidence="2">Uncharacterized protein</fullName>
    </submittedName>
</protein>
<name>A0A318S8G2_9DEIO</name>
<sequence length="58" mass="6372">MTDPERHPTDTPLTEKENRAPDKQDDPFGIGLSGDGVTEYGEGFTDDEAAHRATHDDD</sequence>
<dbReference type="RefSeq" id="WP_170130923.1">
    <property type="nucleotide sequence ID" value="NZ_QJSX01000004.1"/>
</dbReference>
<accession>A0A318S8G2</accession>
<feature type="region of interest" description="Disordered" evidence="1">
    <location>
        <begin position="1"/>
        <end position="58"/>
    </location>
</feature>
<evidence type="ECO:0000313" key="2">
    <source>
        <dbReference type="EMBL" id="PYE54815.1"/>
    </source>
</evidence>
<dbReference type="Proteomes" id="UP000248326">
    <property type="component" value="Unassembled WGS sequence"/>
</dbReference>
<proteinExistence type="predicted"/>
<gene>
    <name evidence="2" type="ORF">DES52_10485</name>
</gene>
<reference evidence="2 3" key="1">
    <citation type="submission" date="2018-06" db="EMBL/GenBank/DDBJ databases">
        <title>Genomic Encyclopedia of Type Strains, Phase IV (KMG-IV): sequencing the most valuable type-strain genomes for metagenomic binning, comparative biology and taxonomic classification.</title>
        <authorList>
            <person name="Goeker M."/>
        </authorList>
    </citation>
    <scope>NUCLEOTIDE SEQUENCE [LARGE SCALE GENOMIC DNA]</scope>
    <source>
        <strain evidence="2 3">DSM 18048</strain>
    </source>
</reference>
<comment type="caution">
    <text evidence="2">The sequence shown here is derived from an EMBL/GenBank/DDBJ whole genome shotgun (WGS) entry which is preliminary data.</text>
</comment>
<feature type="compositionally biased region" description="Basic and acidic residues" evidence="1">
    <location>
        <begin position="48"/>
        <end position="58"/>
    </location>
</feature>
<evidence type="ECO:0000313" key="3">
    <source>
        <dbReference type="Proteomes" id="UP000248326"/>
    </source>
</evidence>
<feature type="compositionally biased region" description="Basic and acidic residues" evidence="1">
    <location>
        <begin position="1"/>
        <end position="26"/>
    </location>
</feature>
<evidence type="ECO:0000256" key="1">
    <source>
        <dbReference type="SAM" id="MobiDB-lite"/>
    </source>
</evidence>